<dbReference type="InterPro" id="IPR036291">
    <property type="entry name" value="NAD(P)-bd_dom_sf"/>
</dbReference>
<keyword evidence="1" id="KW-0560">Oxidoreductase</keyword>
<dbReference type="GO" id="GO:0016491">
    <property type="term" value="F:oxidoreductase activity"/>
    <property type="evidence" value="ECO:0007669"/>
    <property type="project" value="UniProtKB-KW"/>
</dbReference>
<dbReference type="PANTHER" id="PTHR43818">
    <property type="entry name" value="BCDNA.GH03377"/>
    <property type="match status" value="1"/>
</dbReference>
<feature type="domain" description="Gfo/Idh/MocA-like oxidoreductase N-terminal" evidence="2">
    <location>
        <begin position="50"/>
        <end position="134"/>
    </location>
</feature>
<organism evidence="3">
    <name type="scientific">marine metagenome</name>
    <dbReference type="NCBI Taxonomy" id="408172"/>
    <lineage>
        <taxon>unclassified sequences</taxon>
        <taxon>metagenomes</taxon>
        <taxon>ecological metagenomes</taxon>
    </lineage>
</organism>
<reference evidence="3" key="1">
    <citation type="submission" date="2018-05" db="EMBL/GenBank/DDBJ databases">
        <authorList>
            <person name="Lanie J.A."/>
            <person name="Ng W.-L."/>
            <person name="Kazmierczak K.M."/>
            <person name="Andrzejewski T.M."/>
            <person name="Davidsen T.M."/>
            <person name="Wayne K.J."/>
            <person name="Tettelin H."/>
            <person name="Glass J.I."/>
            <person name="Rusch D."/>
            <person name="Podicherti R."/>
            <person name="Tsui H.-C.T."/>
            <person name="Winkler M.E."/>
        </authorList>
    </citation>
    <scope>NUCLEOTIDE SEQUENCE</scope>
</reference>
<dbReference type="EMBL" id="UINC01159505">
    <property type="protein sequence ID" value="SVD57621.1"/>
    <property type="molecule type" value="Genomic_DNA"/>
</dbReference>
<dbReference type="Pfam" id="PF01408">
    <property type="entry name" value="GFO_IDH_MocA"/>
    <property type="match status" value="1"/>
</dbReference>
<proteinExistence type="predicted"/>
<gene>
    <name evidence="3" type="ORF">METZ01_LOCUS410475</name>
</gene>
<sequence length="180" mass="19762">MTEVRLGIVMNGVTGRMGTNQHLIRSILKIMEQGGVELDDGTRVMPDPILVGRNRSKVETLAHAHGVERWSTDLDAAITDPADELFFDAASTHLRAGLLKQAIKAGKHVYCEKPSAGTLADALDVYRAAEAAGIKHGVVQDKIFLPGLLKMKRLIDEGVLGRLLSVKIDFGYWVFEGDWR</sequence>
<dbReference type="PANTHER" id="PTHR43818:SF11">
    <property type="entry name" value="BCDNA.GH03377"/>
    <property type="match status" value="1"/>
</dbReference>
<name>A0A382WHQ5_9ZZZZ</name>
<dbReference type="InterPro" id="IPR050463">
    <property type="entry name" value="Gfo/Idh/MocA_oxidrdct_glycsds"/>
</dbReference>
<dbReference type="GO" id="GO:0000166">
    <property type="term" value="F:nucleotide binding"/>
    <property type="evidence" value="ECO:0007669"/>
    <property type="project" value="InterPro"/>
</dbReference>
<evidence type="ECO:0000256" key="1">
    <source>
        <dbReference type="ARBA" id="ARBA00023002"/>
    </source>
</evidence>
<evidence type="ECO:0000259" key="2">
    <source>
        <dbReference type="Pfam" id="PF01408"/>
    </source>
</evidence>
<dbReference type="Gene3D" id="3.30.360.10">
    <property type="entry name" value="Dihydrodipicolinate Reductase, domain 2"/>
    <property type="match status" value="1"/>
</dbReference>
<dbReference type="SUPFAM" id="SSF51735">
    <property type="entry name" value="NAD(P)-binding Rossmann-fold domains"/>
    <property type="match status" value="1"/>
</dbReference>
<protein>
    <recommendedName>
        <fullName evidence="2">Gfo/Idh/MocA-like oxidoreductase N-terminal domain-containing protein</fullName>
    </recommendedName>
</protein>
<accession>A0A382WHQ5</accession>
<evidence type="ECO:0000313" key="3">
    <source>
        <dbReference type="EMBL" id="SVD57621.1"/>
    </source>
</evidence>
<dbReference type="InterPro" id="IPR000683">
    <property type="entry name" value="Gfo/Idh/MocA-like_OxRdtase_N"/>
</dbReference>
<dbReference type="Gene3D" id="3.40.50.720">
    <property type="entry name" value="NAD(P)-binding Rossmann-like Domain"/>
    <property type="match status" value="1"/>
</dbReference>
<dbReference type="AlphaFoldDB" id="A0A382WHQ5"/>
<feature type="non-terminal residue" evidence="3">
    <location>
        <position position="180"/>
    </location>
</feature>